<organism evidence="2 3">
    <name type="scientific">Tenebrio molitor</name>
    <name type="common">Yellow mealworm beetle</name>
    <dbReference type="NCBI Taxonomy" id="7067"/>
    <lineage>
        <taxon>Eukaryota</taxon>
        <taxon>Metazoa</taxon>
        <taxon>Ecdysozoa</taxon>
        <taxon>Arthropoda</taxon>
        <taxon>Hexapoda</taxon>
        <taxon>Insecta</taxon>
        <taxon>Pterygota</taxon>
        <taxon>Neoptera</taxon>
        <taxon>Endopterygota</taxon>
        <taxon>Coleoptera</taxon>
        <taxon>Polyphaga</taxon>
        <taxon>Cucujiformia</taxon>
        <taxon>Tenebrionidae</taxon>
        <taxon>Tenebrio</taxon>
    </lineage>
</organism>
<keyword evidence="3" id="KW-1185">Reference proteome</keyword>
<evidence type="ECO:0008006" key="4">
    <source>
        <dbReference type="Google" id="ProtNLM"/>
    </source>
</evidence>
<feature type="region of interest" description="Disordered" evidence="1">
    <location>
        <begin position="1"/>
        <end position="49"/>
    </location>
</feature>
<evidence type="ECO:0000313" key="3">
    <source>
        <dbReference type="Proteomes" id="UP000719412"/>
    </source>
</evidence>
<proteinExistence type="predicted"/>
<sequence>MKSHVKGLSDEEMSNTPPEIADDERSVAIPSTSSVAVQNEVPLLSSGEEGDLEDEAVMLPKKKRSDNKVWIFVEKFESIKDAEEAIKTANTWSSLRKHEVEEGMKKYYRCNKVKRKGPQCAAQIYLLFDAASDAVLMYRTDSDHDHESKTHFNYGLSPKVKEEINKLFDLHLRPKAIMTALAKVEGIKLPKMSQLRNYLYDQRRSKYGKPNISLGELEAWLSSHSTVPEDDDEVYVLRYEIEENDSPKFRFALSTKFLLQLACGVKIIHADATYKLVWQGFPVFVIGSTDKDKKFHPFCLGVATSEEKDDFKILQPDVLVCDASKAIQNAFVEIFGAEVTVRMCWAHAKRKIQARVEQVTRKEVQKQLLDDVDSLQAATDPEIFILAAKAFLLKWHSETDFIKYFEEQWLIQNRNWYLGVNLGSPATNNALESFNRVIKDEHTLRERFPISRFLVVATEMVNHWSTQYSSTSAENRVFATTPTLALREWTRSYQWAKLQKKVVLTRSDDVFKYYDVPGGKAETIEEFQNKWTNFNEYKKQFFSKWEVALPLNSKPQLLLQDKTVFKSSCNEQLRIQYRTLRNPTQNVKEVTKYSINFNGKFTVGKKMCDPRKESSRLIPCVFNLAIKKFIATLSKALAKAK</sequence>
<accession>A0A8J6HQA6</accession>
<evidence type="ECO:0000256" key="1">
    <source>
        <dbReference type="SAM" id="MobiDB-lite"/>
    </source>
</evidence>
<evidence type="ECO:0000313" key="2">
    <source>
        <dbReference type="EMBL" id="KAH0818849.1"/>
    </source>
</evidence>
<gene>
    <name evidence="2" type="ORF">GEV33_003942</name>
</gene>
<dbReference type="EMBL" id="JABDTM020016483">
    <property type="protein sequence ID" value="KAH0818849.1"/>
    <property type="molecule type" value="Genomic_DNA"/>
</dbReference>
<name>A0A8J6HQA6_TENMO</name>
<reference evidence="2" key="1">
    <citation type="journal article" date="2020" name="J Insects Food Feed">
        <title>The yellow mealworm (Tenebrio molitor) genome: a resource for the emerging insects as food and feed industry.</title>
        <authorList>
            <person name="Eriksson T."/>
            <person name="Andere A."/>
            <person name="Kelstrup H."/>
            <person name="Emery V."/>
            <person name="Picard C."/>
        </authorList>
    </citation>
    <scope>NUCLEOTIDE SEQUENCE</scope>
    <source>
        <strain evidence="2">Stoneville</strain>
        <tissue evidence="2">Whole head</tissue>
    </source>
</reference>
<comment type="caution">
    <text evidence="2">The sequence shown here is derived from an EMBL/GenBank/DDBJ whole genome shotgun (WGS) entry which is preliminary data.</text>
</comment>
<protein>
    <recommendedName>
        <fullName evidence="4">Transposase</fullName>
    </recommendedName>
</protein>
<dbReference type="AlphaFoldDB" id="A0A8J6HQA6"/>
<reference evidence="2" key="2">
    <citation type="submission" date="2021-08" db="EMBL/GenBank/DDBJ databases">
        <authorList>
            <person name="Eriksson T."/>
        </authorList>
    </citation>
    <scope>NUCLEOTIDE SEQUENCE</scope>
    <source>
        <strain evidence="2">Stoneville</strain>
        <tissue evidence="2">Whole head</tissue>
    </source>
</reference>
<dbReference type="Proteomes" id="UP000719412">
    <property type="component" value="Unassembled WGS sequence"/>
</dbReference>